<dbReference type="Pfam" id="PF00486">
    <property type="entry name" value="Trans_reg_C"/>
    <property type="match status" value="1"/>
</dbReference>
<dbReference type="Gene3D" id="1.10.10.10">
    <property type="entry name" value="Winged helix-like DNA-binding domain superfamily/Winged helix DNA-binding domain"/>
    <property type="match status" value="1"/>
</dbReference>
<dbReference type="InterPro" id="IPR036388">
    <property type="entry name" value="WH-like_DNA-bd_sf"/>
</dbReference>
<dbReference type="EMBL" id="JACGXL010000002">
    <property type="protein sequence ID" value="MBA8887464.1"/>
    <property type="molecule type" value="Genomic_DNA"/>
</dbReference>
<evidence type="ECO:0000313" key="5">
    <source>
        <dbReference type="EMBL" id="MBA8887464.1"/>
    </source>
</evidence>
<dbReference type="SUPFAM" id="SSF46894">
    <property type="entry name" value="C-terminal effector domain of the bipartite response regulators"/>
    <property type="match status" value="1"/>
</dbReference>
<feature type="domain" description="OmpR/PhoB-type" evidence="4">
    <location>
        <begin position="1"/>
        <end position="99"/>
    </location>
</feature>
<name>A0A839F5E0_9GAMM</name>
<evidence type="ECO:0000313" key="6">
    <source>
        <dbReference type="Proteomes" id="UP000550401"/>
    </source>
</evidence>
<dbReference type="GO" id="GO:0000160">
    <property type="term" value="P:phosphorelay signal transduction system"/>
    <property type="evidence" value="ECO:0007669"/>
    <property type="project" value="InterPro"/>
</dbReference>
<evidence type="ECO:0000259" key="4">
    <source>
        <dbReference type="PROSITE" id="PS51755"/>
    </source>
</evidence>
<dbReference type="SMART" id="SM00862">
    <property type="entry name" value="Trans_reg_C"/>
    <property type="match status" value="1"/>
</dbReference>
<evidence type="ECO:0000256" key="1">
    <source>
        <dbReference type="ARBA" id="ARBA00023125"/>
    </source>
</evidence>
<dbReference type="AlphaFoldDB" id="A0A839F5E0"/>
<evidence type="ECO:0000256" key="3">
    <source>
        <dbReference type="SAM" id="MobiDB-lite"/>
    </source>
</evidence>
<dbReference type="InterPro" id="IPR016032">
    <property type="entry name" value="Sig_transdc_resp-reg_C-effctor"/>
</dbReference>
<keyword evidence="6" id="KW-1185">Reference proteome</keyword>
<dbReference type="Proteomes" id="UP000550401">
    <property type="component" value="Unassembled WGS sequence"/>
</dbReference>
<keyword evidence="1 2" id="KW-0238">DNA-binding</keyword>
<dbReference type="SUPFAM" id="SSF48452">
    <property type="entry name" value="TPR-like"/>
    <property type="match status" value="1"/>
</dbReference>
<comment type="caution">
    <text evidence="5">The sequence shown here is derived from an EMBL/GenBank/DDBJ whole genome shotgun (WGS) entry which is preliminary data.</text>
</comment>
<organism evidence="5 6">
    <name type="scientific">Dokdonella fugitiva</name>
    <dbReference type="NCBI Taxonomy" id="328517"/>
    <lineage>
        <taxon>Bacteria</taxon>
        <taxon>Pseudomonadati</taxon>
        <taxon>Pseudomonadota</taxon>
        <taxon>Gammaproteobacteria</taxon>
        <taxon>Lysobacterales</taxon>
        <taxon>Rhodanobacteraceae</taxon>
        <taxon>Dokdonella</taxon>
    </lineage>
</organism>
<dbReference type="RefSeq" id="WP_182530531.1">
    <property type="nucleotide sequence ID" value="NZ_JACGXL010000002.1"/>
</dbReference>
<sequence length="794" mass="83004">MPSFRFDHYELLPESRRLVRDGADVVVGLRVFDLIVYLIEHRDRAVGRDELISAVWGRTEAGDALLAQAVLKARRTFGDDGNAQHHIRTVTRFGYQWVADTRMLDAPSVPVSDTAREDDARGAAPPPAARMSRRPIAAAAALVLALGVLVALFAQRDGLSSKAPAPPAAVASTTKPVAGLVLVVPTRVQGNTGDDGWMRLGVMSLLAQALRDLPGHAVVPDETALAAIAQSGPDDLARLRAETGATIVITSEAVRSGDGWSLGATLFGADGNTQMVGSRSTDAVSAGGALARDVRQLLADGEGHEEAEPLPPDVVALRARMRAAILEGQNGRALALYDAAPADAAAAPALILLRSEALIQLGRADDAAAALQAFIEQANAAPATRWLGPAWSALGDCELARGRPAIAEAHFRRSLELLGSSGDRRAAGLAWRGLGIAQVVRNDLDDAEQSYLHARVELESTGDRLVLARITDGLGYIATRRGRMADALLSYEQAASMAAAFGANETELGSRLNIAQAHEFLLHHAVALERMRELLPRLRGLDYPALHRFGMVAYAGMLAESGAFGAAREVLAGLDAEAGAGAVDDAVVDVRLDEAQVLLAIGDIAAGLRRAEAVRNGLGHDGAADLRLETAAVLLQLHLQADDAAADALGADAALWQPANALAPSRVHALVARARWQARRGDDAAAAAAFTQAFELAQAFATPVILRDAAVPYAQFLLSHGDADGARRTASVLGPYAEHDFASALLLARVAAQVGDPALARSWFARAHGLAGERWSAGIAAEAAAAGSAPAGPA</sequence>
<protein>
    <submittedName>
        <fullName evidence="5">DNA-binding winged helix-turn-helix (WHTH) protein/tetratricopeptide (TPR) repeat protein</fullName>
    </submittedName>
</protein>
<evidence type="ECO:0000256" key="2">
    <source>
        <dbReference type="PROSITE-ProRule" id="PRU01091"/>
    </source>
</evidence>
<dbReference type="GO" id="GO:0006355">
    <property type="term" value="P:regulation of DNA-templated transcription"/>
    <property type="evidence" value="ECO:0007669"/>
    <property type="project" value="InterPro"/>
</dbReference>
<dbReference type="InterPro" id="IPR001867">
    <property type="entry name" value="OmpR/PhoB-type_DNA-bd"/>
</dbReference>
<dbReference type="InterPro" id="IPR019734">
    <property type="entry name" value="TPR_rpt"/>
</dbReference>
<proteinExistence type="predicted"/>
<dbReference type="GO" id="GO:0003677">
    <property type="term" value="F:DNA binding"/>
    <property type="evidence" value="ECO:0007669"/>
    <property type="project" value="UniProtKB-UniRule"/>
</dbReference>
<dbReference type="Gene3D" id="1.25.40.10">
    <property type="entry name" value="Tetratricopeptide repeat domain"/>
    <property type="match status" value="1"/>
</dbReference>
<reference evidence="5 6" key="1">
    <citation type="submission" date="2020-07" db="EMBL/GenBank/DDBJ databases">
        <title>Genomic Encyclopedia of Type Strains, Phase IV (KMG-V): Genome sequencing to study the core and pangenomes of soil and plant-associated prokaryotes.</title>
        <authorList>
            <person name="Whitman W."/>
        </authorList>
    </citation>
    <scope>NUCLEOTIDE SEQUENCE [LARGE SCALE GENOMIC DNA]</scope>
    <source>
        <strain evidence="5 6">RH2WT43</strain>
    </source>
</reference>
<dbReference type="CDD" id="cd00383">
    <property type="entry name" value="trans_reg_C"/>
    <property type="match status" value="1"/>
</dbReference>
<feature type="region of interest" description="Disordered" evidence="3">
    <location>
        <begin position="108"/>
        <end position="130"/>
    </location>
</feature>
<feature type="DNA-binding region" description="OmpR/PhoB-type" evidence="2">
    <location>
        <begin position="1"/>
        <end position="99"/>
    </location>
</feature>
<gene>
    <name evidence="5" type="ORF">FHW12_001678</name>
</gene>
<dbReference type="PROSITE" id="PS51755">
    <property type="entry name" value="OMPR_PHOB"/>
    <property type="match status" value="1"/>
</dbReference>
<dbReference type="InterPro" id="IPR011990">
    <property type="entry name" value="TPR-like_helical_dom_sf"/>
</dbReference>
<accession>A0A839F5E0</accession>
<dbReference type="SMART" id="SM00028">
    <property type="entry name" value="TPR"/>
    <property type="match status" value="4"/>
</dbReference>